<evidence type="ECO:0000256" key="3">
    <source>
        <dbReference type="ARBA" id="ARBA00022692"/>
    </source>
</evidence>
<evidence type="ECO:0000256" key="1">
    <source>
        <dbReference type="ARBA" id="ARBA00004127"/>
    </source>
</evidence>
<keyword evidence="6" id="KW-0926">Vacuole</keyword>
<sequence>MLRGSRPDHGTMGSLLAATGGWIDTAGFSLYVALTVIAMGGIADHRAHLLYLSDLLPRDCSLGYRGTALLAPHRKIQLLTFALLGWYGYSQHSSHALRPGAPLITHTSPAERSALRHINSHAQLRAYDIAMGYGAGICLLVAPIPVSKLGGFTWSLRLAIGLTEGAAWPDHSTTAKSGVAWREIDAAWKRLGGMLHPREIKRLRNTFKYLAAWFFLSDRFTAVLFCKTTLHMRPSSLILISMLTPLSGILGSLDASASLRVVEPSNLNPALRIPYYAVLSVLQSIQLDHLEVTVINKLQRTNGQAEESDKPVFDGSMGHGHSISPDSELLPMSQTQDKVSYPCAPCILRGESDACRDVDKSYDNSSKATAETIEDLLHRVSALETTVLKLSDASSASLESNRDEPSHLPSPRGSPPVTLTRQSPVCSALDAKATDEDAAMMLEDFAMGNRVNQTRATEDLEAAPYSTIGRSQRLAIPPHGSSVHLGVPDGHPLALLIDPSTNIMSRLLVSILPQAQTDPLIQFYFDRLDWYSKVQPLSTETLRALSLHSLNLTVISICYSQGPAQAIVYRRSKQPSADA</sequence>
<dbReference type="Proteomes" id="UP001219525">
    <property type="component" value="Unassembled WGS sequence"/>
</dbReference>
<evidence type="ECO:0000256" key="5">
    <source>
        <dbReference type="ARBA" id="ARBA00023136"/>
    </source>
</evidence>
<comment type="caution">
    <text evidence="8">The sequence shown here is derived from an EMBL/GenBank/DDBJ whole genome shotgun (WGS) entry which is preliminary data.</text>
</comment>
<dbReference type="InterPro" id="IPR050495">
    <property type="entry name" value="ATG22/LtaA_families"/>
</dbReference>
<keyword evidence="5 6" id="KW-0472">Membrane</keyword>
<comment type="function">
    <text evidence="6">Vacuolar effluxer which mediate the efflux of amino acids resulting from autophagic degradation. The release of autophagic amino acids allows the maintenance of protein synthesis and viability during nitrogen starvation.</text>
</comment>
<evidence type="ECO:0000256" key="4">
    <source>
        <dbReference type="ARBA" id="ARBA00022989"/>
    </source>
</evidence>
<feature type="transmembrane region" description="Helical" evidence="6">
    <location>
        <begin position="126"/>
        <end position="146"/>
    </location>
</feature>
<keyword evidence="9" id="KW-1185">Reference proteome</keyword>
<evidence type="ECO:0000313" key="8">
    <source>
        <dbReference type="EMBL" id="KAJ7204402.1"/>
    </source>
</evidence>
<protein>
    <recommendedName>
        <fullName evidence="6">Autophagy-related protein</fullName>
    </recommendedName>
</protein>
<dbReference type="PANTHER" id="PTHR23519:SF1">
    <property type="entry name" value="AUTOPHAGY-RELATED PROTEIN 22"/>
    <property type="match status" value="1"/>
</dbReference>
<keyword evidence="2 6" id="KW-0813">Transport</keyword>
<keyword evidence="6" id="KW-0029">Amino-acid transport</keyword>
<comment type="similarity">
    <text evidence="6">Belongs to the ATG22 family.</text>
</comment>
<evidence type="ECO:0000256" key="6">
    <source>
        <dbReference type="RuleBase" id="RU363073"/>
    </source>
</evidence>
<dbReference type="GO" id="GO:0032974">
    <property type="term" value="P:amino acid transmembrane export from vacuole"/>
    <property type="evidence" value="ECO:0007669"/>
    <property type="project" value="TreeGrafter"/>
</dbReference>
<evidence type="ECO:0000256" key="2">
    <source>
        <dbReference type="ARBA" id="ARBA00022448"/>
    </source>
</evidence>
<comment type="caution">
    <text evidence="6">Lacks conserved residue(s) required for the propagation of feature annotation.</text>
</comment>
<dbReference type="InterPro" id="IPR024671">
    <property type="entry name" value="Atg22-like"/>
</dbReference>
<proteinExistence type="inferred from homology"/>
<gene>
    <name evidence="8" type="ORF">GGX14DRAFT_569515</name>
</gene>
<evidence type="ECO:0000256" key="7">
    <source>
        <dbReference type="SAM" id="MobiDB-lite"/>
    </source>
</evidence>
<organism evidence="8 9">
    <name type="scientific">Mycena pura</name>
    <dbReference type="NCBI Taxonomy" id="153505"/>
    <lineage>
        <taxon>Eukaryota</taxon>
        <taxon>Fungi</taxon>
        <taxon>Dikarya</taxon>
        <taxon>Basidiomycota</taxon>
        <taxon>Agaricomycotina</taxon>
        <taxon>Agaricomycetes</taxon>
        <taxon>Agaricomycetidae</taxon>
        <taxon>Agaricales</taxon>
        <taxon>Marasmiineae</taxon>
        <taxon>Mycenaceae</taxon>
        <taxon>Mycena</taxon>
    </lineage>
</organism>
<feature type="transmembrane region" description="Helical" evidence="6">
    <location>
        <begin position="20"/>
        <end position="43"/>
    </location>
</feature>
<name>A0AAD6V6K0_9AGAR</name>
<dbReference type="PANTHER" id="PTHR23519">
    <property type="entry name" value="AUTOPHAGY-RELATED PROTEIN 22"/>
    <property type="match status" value="1"/>
</dbReference>
<dbReference type="EMBL" id="JARJCW010000047">
    <property type="protein sequence ID" value="KAJ7204402.1"/>
    <property type="molecule type" value="Genomic_DNA"/>
</dbReference>
<evidence type="ECO:0000313" key="9">
    <source>
        <dbReference type="Proteomes" id="UP001219525"/>
    </source>
</evidence>
<comment type="subcellular location">
    <subcellularLocation>
        <location evidence="1">Endomembrane system</location>
        <topology evidence="1">Multi-pass membrane protein</topology>
    </subcellularLocation>
    <subcellularLocation>
        <location evidence="6">Vacuole membrane</location>
        <topology evidence="6">Multi-pass membrane protein</topology>
    </subcellularLocation>
</comment>
<keyword evidence="4 6" id="KW-1133">Transmembrane helix</keyword>
<dbReference type="AlphaFoldDB" id="A0AAD6V6K0"/>
<dbReference type="GO" id="GO:0012505">
    <property type="term" value="C:endomembrane system"/>
    <property type="evidence" value="ECO:0007669"/>
    <property type="project" value="UniProtKB-SubCell"/>
</dbReference>
<reference evidence="8" key="1">
    <citation type="submission" date="2023-03" db="EMBL/GenBank/DDBJ databases">
        <title>Massive genome expansion in bonnet fungi (Mycena s.s.) driven by repeated elements and novel gene families across ecological guilds.</title>
        <authorList>
            <consortium name="Lawrence Berkeley National Laboratory"/>
            <person name="Harder C.B."/>
            <person name="Miyauchi S."/>
            <person name="Viragh M."/>
            <person name="Kuo A."/>
            <person name="Thoen E."/>
            <person name="Andreopoulos B."/>
            <person name="Lu D."/>
            <person name="Skrede I."/>
            <person name="Drula E."/>
            <person name="Henrissat B."/>
            <person name="Morin E."/>
            <person name="Kohler A."/>
            <person name="Barry K."/>
            <person name="LaButti K."/>
            <person name="Morin E."/>
            <person name="Salamov A."/>
            <person name="Lipzen A."/>
            <person name="Mereny Z."/>
            <person name="Hegedus B."/>
            <person name="Baldrian P."/>
            <person name="Stursova M."/>
            <person name="Weitz H."/>
            <person name="Taylor A."/>
            <person name="Grigoriev I.V."/>
            <person name="Nagy L.G."/>
            <person name="Martin F."/>
            <person name="Kauserud H."/>
        </authorList>
    </citation>
    <scope>NUCLEOTIDE SEQUENCE</scope>
    <source>
        <strain evidence="8">9144</strain>
    </source>
</reference>
<dbReference type="GO" id="GO:0005774">
    <property type="term" value="C:vacuolar membrane"/>
    <property type="evidence" value="ECO:0007669"/>
    <property type="project" value="UniProtKB-SubCell"/>
</dbReference>
<feature type="region of interest" description="Disordered" evidence="7">
    <location>
        <begin position="392"/>
        <end position="423"/>
    </location>
</feature>
<keyword evidence="3 6" id="KW-0812">Transmembrane</keyword>
<dbReference type="Pfam" id="PF11700">
    <property type="entry name" value="ATG22"/>
    <property type="match status" value="1"/>
</dbReference>
<dbReference type="GO" id="GO:0006914">
    <property type="term" value="P:autophagy"/>
    <property type="evidence" value="ECO:0007669"/>
    <property type="project" value="UniProtKB-KW"/>
</dbReference>
<accession>A0AAD6V6K0</accession>
<keyword evidence="6" id="KW-0072">Autophagy</keyword>